<dbReference type="PANTHER" id="PTHR43214:SF41">
    <property type="entry name" value="NITRATE_NITRITE RESPONSE REGULATOR PROTEIN NARP"/>
    <property type="match status" value="1"/>
</dbReference>
<evidence type="ECO:0000256" key="4">
    <source>
        <dbReference type="ARBA" id="ARBA00023163"/>
    </source>
</evidence>
<keyword evidence="9" id="KW-1185">Reference proteome</keyword>
<dbReference type="SMART" id="SM00448">
    <property type="entry name" value="REC"/>
    <property type="match status" value="1"/>
</dbReference>
<dbReference type="InterPro" id="IPR011006">
    <property type="entry name" value="CheY-like_superfamily"/>
</dbReference>
<accession>A0ABV8MVA0</accession>
<dbReference type="SUPFAM" id="SSF52172">
    <property type="entry name" value="CheY-like"/>
    <property type="match status" value="1"/>
</dbReference>
<feature type="domain" description="HTH luxR-type" evidence="6">
    <location>
        <begin position="142"/>
        <end position="207"/>
    </location>
</feature>
<dbReference type="EMBL" id="JBHSBU010000001">
    <property type="protein sequence ID" value="MFC4161036.1"/>
    <property type="molecule type" value="Genomic_DNA"/>
</dbReference>
<dbReference type="InterPro" id="IPR039420">
    <property type="entry name" value="WalR-like"/>
</dbReference>
<feature type="domain" description="Response regulatory" evidence="7">
    <location>
        <begin position="1"/>
        <end position="115"/>
    </location>
</feature>
<dbReference type="PROSITE" id="PS50110">
    <property type="entry name" value="RESPONSE_REGULATORY"/>
    <property type="match status" value="1"/>
</dbReference>
<proteinExistence type="predicted"/>
<organism evidence="8 9">
    <name type="scientific">Chitinimonas lacunae</name>
    <dbReference type="NCBI Taxonomy" id="1963018"/>
    <lineage>
        <taxon>Bacteria</taxon>
        <taxon>Pseudomonadati</taxon>
        <taxon>Pseudomonadota</taxon>
        <taxon>Betaproteobacteria</taxon>
        <taxon>Neisseriales</taxon>
        <taxon>Chitinibacteraceae</taxon>
        <taxon>Chitinimonas</taxon>
    </lineage>
</organism>
<evidence type="ECO:0000256" key="5">
    <source>
        <dbReference type="PROSITE-ProRule" id="PRU00169"/>
    </source>
</evidence>
<dbReference type="RefSeq" id="WP_378166520.1">
    <property type="nucleotide sequence ID" value="NZ_JBHSBU010000001.1"/>
</dbReference>
<dbReference type="Pfam" id="PF00196">
    <property type="entry name" value="GerE"/>
    <property type="match status" value="1"/>
</dbReference>
<dbReference type="PROSITE" id="PS50043">
    <property type="entry name" value="HTH_LUXR_2"/>
    <property type="match status" value="1"/>
</dbReference>
<keyword evidence="4" id="KW-0804">Transcription</keyword>
<name>A0ABV8MVA0_9NEIS</name>
<protein>
    <submittedName>
        <fullName evidence="8">Response regulator</fullName>
    </submittedName>
</protein>
<dbReference type="SMART" id="SM00421">
    <property type="entry name" value="HTH_LUXR"/>
    <property type="match status" value="1"/>
</dbReference>
<evidence type="ECO:0000259" key="7">
    <source>
        <dbReference type="PROSITE" id="PS50110"/>
    </source>
</evidence>
<dbReference type="InterPro" id="IPR016032">
    <property type="entry name" value="Sig_transdc_resp-reg_C-effctor"/>
</dbReference>
<sequence>MIADDHSLVRVGILTLVGQLGRFEVVGEAVDGNAALAMILARQPDIALMDINMPGLSGIEVAERLRSAGSQTRLIILSGNEERDTVLAALKAGTQGYLVKDLLLAELEIALDAVYRGNHYLSPRVAGHVIASAAHSPPPQSPARSSLLLTPRQLDVLQAVVRGLSTKQIARELQISPKTVEFHRAQLSERLGVHDVASLIKQATRLGLLSLD</sequence>
<dbReference type="CDD" id="cd17535">
    <property type="entry name" value="REC_NarL-like"/>
    <property type="match status" value="1"/>
</dbReference>
<dbReference type="Pfam" id="PF00072">
    <property type="entry name" value="Response_reg"/>
    <property type="match status" value="1"/>
</dbReference>
<evidence type="ECO:0000313" key="9">
    <source>
        <dbReference type="Proteomes" id="UP001595791"/>
    </source>
</evidence>
<reference evidence="9" key="1">
    <citation type="journal article" date="2019" name="Int. J. Syst. Evol. Microbiol.">
        <title>The Global Catalogue of Microorganisms (GCM) 10K type strain sequencing project: providing services to taxonomists for standard genome sequencing and annotation.</title>
        <authorList>
            <consortium name="The Broad Institute Genomics Platform"/>
            <consortium name="The Broad Institute Genome Sequencing Center for Infectious Disease"/>
            <person name="Wu L."/>
            <person name="Ma J."/>
        </authorList>
    </citation>
    <scope>NUCLEOTIDE SEQUENCE [LARGE SCALE GENOMIC DNA]</scope>
    <source>
        <strain evidence="9">LMG 29894</strain>
    </source>
</reference>
<evidence type="ECO:0000256" key="1">
    <source>
        <dbReference type="ARBA" id="ARBA00022553"/>
    </source>
</evidence>
<comment type="caution">
    <text evidence="8">The sequence shown here is derived from an EMBL/GenBank/DDBJ whole genome shotgun (WGS) entry which is preliminary data.</text>
</comment>
<dbReference type="InterPro" id="IPR001789">
    <property type="entry name" value="Sig_transdc_resp-reg_receiver"/>
</dbReference>
<evidence type="ECO:0000256" key="2">
    <source>
        <dbReference type="ARBA" id="ARBA00023015"/>
    </source>
</evidence>
<evidence type="ECO:0000259" key="6">
    <source>
        <dbReference type="PROSITE" id="PS50043"/>
    </source>
</evidence>
<dbReference type="CDD" id="cd06170">
    <property type="entry name" value="LuxR_C_like"/>
    <property type="match status" value="1"/>
</dbReference>
<evidence type="ECO:0000256" key="3">
    <source>
        <dbReference type="ARBA" id="ARBA00023125"/>
    </source>
</evidence>
<keyword evidence="3" id="KW-0238">DNA-binding</keyword>
<feature type="modified residue" description="4-aspartylphosphate" evidence="5">
    <location>
        <position position="50"/>
    </location>
</feature>
<dbReference type="InterPro" id="IPR058245">
    <property type="entry name" value="NreC/VraR/RcsB-like_REC"/>
</dbReference>
<gene>
    <name evidence="8" type="ORF">ACFOW7_17000</name>
</gene>
<dbReference type="PRINTS" id="PR00038">
    <property type="entry name" value="HTHLUXR"/>
</dbReference>
<dbReference type="SUPFAM" id="SSF46894">
    <property type="entry name" value="C-terminal effector domain of the bipartite response regulators"/>
    <property type="match status" value="1"/>
</dbReference>
<keyword evidence="2" id="KW-0805">Transcription regulation</keyword>
<keyword evidence="1 5" id="KW-0597">Phosphoprotein</keyword>
<dbReference type="Gene3D" id="3.40.50.2300">
    <property type="match status" value="1"/>
</dbReference>
<evidence type="ECO:0000313" key="8">
    <source>
        <dbReference type="EMBL" id="MFC4161036.1"/>
    </source>
</evidence>
<dbReference type="InterPro" id="IPR000792">
    <property type="entry name" value="Tscrpt_reg_LuxR_C"/>
</dbReference>
<dbReference type="Proteomes" id="UP001595791">
    <property type="component" value="Unassembled WGS sequence"/>
</dbReference>
<dbReference type="PANTHER" id="PTHR43214">
    <property type="entry name" value="TWO-COMPONENT RESPONSE REGULATOR"/>
    <property type="match status" value="1"/>
</dbReference>